<comment type="similarity">
    <text evidence="1">Belongs to the PhzF family.</text>
</comment>
<protein>
    <submittedName>
        <fullName evidence="4">PhzF family phenazine biosynthesis isomerase</fullName>
    </submittedName>
</protein>
<accession>A0A6L9MCI7</accession>
<comment type="caution">
    <text evidence="4">The sequence shown here is derived from an EMBL/GenBank/DDBJ whole genome shotgun (WGS) entry which is preliminary data.</text>
</comment>
<dbReference type="NCBIfam" id="TIGR00654">
    <property type="entry name" value="PhzF_family"/>
    <property type="match status" value="1"/>
</dbReference>
<evidence type="ECO:0000256" key="1">
    <source>
        <dbReference type="ARBA" id="ARBA00008270"/>
    </source>
</evidence>
<dbReference type="GO" id="GO:0005737">
    <property type="term" value="C:cytoplasm"/>
    <property type="evidence" value="ECO:0007669"/>
    <property type="project" value="TreeGrafter"/>
</dbReference>
<dbReference type="EMBL" id="JAAAMJ010000001">
    <property type="protein sequence ID" value="NDV85523.1"/>
    <property type="molecule type" value="Genomic_DNA"/>
</dbReference>
<evidence type="ECO:0000313" key="4">
    <source>
        <dbReference type="EMBL" id="NDV85523.1"/>
    </source>
</evidence>
<dbReference type="PANTHER" id="PTHR13774">
    <property type="entry name" value="PHENAZINE BIOSYNTHESIS PROTEIN"/>
    <property type="match status" value="1"/>
</dbReference>
<dbReference type="PANTHER" id="PTHR13774:SF17">
    <property type="entry name" value="PHENAZINE BIOSYNTHESIS-LIKE DOMAIN-CONTAINING PROTEIN"/>
    <property type="match status" value="1"/>
</dbReference>
<evidence type="ECO:0000313" key="5">
    <source>
        <dbReference type="Proteomes" id="UP000476332"/>
    </source>
</evidence>
<feature type="active site" evidence="3">
    <location>
        <position position="47"/>
    </location>
</feature>
<proteinExistence type="inferred from homology"/>
<dbReference type="Pfam" id="PF02567">
    <property type="entry name" value="PhzC-PhzF"/>
    <property type="match status" value="1"/>
</dbReference>
<gene>
    <name evidence="4" type="ORF">GTW51_02300</name>
</gene>
<dbReference type="GO" id="GO:0016853">
    <property type="term" value="F:isomerase activity"/>
    <property type="evidence" value="ECO:0007669"/>
    <property type="project" value="UniProtKB-KW"/>
</dbReference>
<reference evidence="4 5" key="1">
    <citation type="submission" date="2020-01" db="EMBL/GenBank/DDBJ databases">
        <title>Genomes of bacteria type strains.</title>
        <authorList>
            <person name="Chen J."/>
            <person name="Zhu S."/>
            <person name="Chen J."/>
        </authorList>
    </citation>
    <scope>NUCLEOTIDE SEQUENCE [LARGE SCALE GENOMIC DNA]</scope>
    <source>
        <strain evidence="4 5">KCTC 52919</strain>
    </source>
</reference>
<keyword evidence="5" id="KW-1185">Reference proteome</keyword>
<sequence>MPTLPLYQVDAFTDRLFSGNPAAVVPLEAWLPDATMLAIAAENNLAETAFLVPAGDARWELRWFTPAVEVPLCGHATLASAYVLTECLGETAPTLTFVTRQSAELTVTRDDDGWFVMRLPRRHTVEAVDAAGLDALAAALGARPSEAVIFAVPGDTSWLAVFASQSDITALAPDLRALAALPPLNVVATAAGEPGSGIDFVSRMFAPKAGIDEDPVTGSAHCSLVPYWAEKLGKTDFLARQVSRRGGTLRCQLDGDTVVVAGEAVLYLTGEINVPG</sequence>
<dbReference type="InterPro" id="IPR003719">
    <property type="entry name" value="Phenazine_PhzF-like"/>
</dbReference>
<name>A0A6L9MCI7_9HYPH</name>
<dbReference type="SUPFAM" id="SSF54506">
    <property type="entry name" value="Diaminopimelate epimerase-like"/>
    <property type="match status" value="1"/>
</dbReference>
<evidence type="ECO:0000256" key="2">
    <source>
        <dbReference type="ARBA" id="ARBA00023235"/>
    </source>
</evidence>
<dbReference type="AlphaFoldDB" id="A0A6L9MCI7"/>
<organism evidence="4 5">
    <name type="scientific">Aurantimonas aggregata</name>
    <dbReference type="NCBI Taxonomy" id="2047720"/>
    <lineage>
        <taxon>Bacteria</taxon>
        <taxon>Pseudomonadati</taxon>
        <taxon>Pseudomonadota</taxon>
        <taxon>Alphaproteobacteria</taxon>
        <taxon>Hyphomicrobiales</taxon>
        <taxon>Aurantimonadaceae</taxon>
        <taxon>Aurantimonas</taxon>
    </lineage>
</organism>
<evidence type="ECO:0000256" key="3">
    <source>
        <dbReference type="PIRSR" id="PIRSR016184-1"/>
    </source>
</evidence>
<dbReference type="Gene3D" id="3.10.310.10">
    <property type="entry name" value="Diaminopimelate Epimerase, Chain A, domain 1"/>
    <property type="match status" value="2"/>
</dbReference>
<dbReference type="Proteomes" id="UP000476332">
    <property type="component" value="Unassembled WGS sequence"/>
</dbReference>
<keyword evidence="2 4" id="KW-0413">Isomerase</keyword>
<dbReference type="PIRSF" id="PIRSF016184">
    <property type="entry name" value="PhzC_PhzF"/>
    <property type="match status" value="1"/>
</dbReference>
<dbReference type="RefSeq" id="WP_163042243.1">
    <property type="nucleotide sequence ID" value="NZ_JAAAMJ010000001.1"/>
</dbReference>